<accession>A0A2S7V050</accession>
<dbReference type="InterPro" id="IPR000847">
    <property type="entry name" value="LysR_HTH_N"/>
</dbReference>
<dbReference type="InterPro" id="IPR036388">
    <property type="entry name" value="WH-like_DNA-bd_sf"/>
</dbReference>
<keyword evidence="4" id="KW-0804">Transcription</keyword>
<dbReference type="PROSITE" id="PS50931">
    <property type="entry name" value="HTH_LYSR"/>
    <property type="match status" value="1"/>
</dbReference>
<keyword evidence="7" id="KW-1185">Reference proteome</keyword>
<keyword evidence="2" id="KW-0805">Transcription regulation</keyword>
<dbReference type="GO" id="GO:0003700">
    <property type="term" value="F:DNA-binding transcription factor activity"/>
    <property type="evidence" value="ECO:0007669"/>
    <property type="project" value="InterPro"/>
</dbReference>
<evidence type="ECO:0000259" key="5">
    <source>
        <dbReference type="PROSITE" id="PS50931"/>
    </source>
</evidence>
<dbReference type="Gene3D" id="1.10.10.10">
    <property type="entry name" value="Winged helix-like DNA-binding domain superfamily/Winged helix DNA-binding domain"/>
    <property type="match status" value="1"/>
</dbReference>
<comment type="caution">
    <text evidence="6">The sequence shown here is derived from an EMBL/GenBank/DDBJ whole genome shotgun (WGS) entry which is preliminary data.</text>
</comment>
<dbReference type="Pfam" id="PF00126">
    <property type="entry name" value="HTH_1"/>
    <property type="match status" value="1"/>
</dbReference>
<dbReference type="InterPro" id="IPR036390">
    <property type="entry name" value="WH_DNA-bd_sf"/>
</dbReference>
<sequence length="295" mass="33416">MATYRPKTTIEQWRILQAVVDFGGYAQAANALNKSQSSLNHAVTKLQSTLGVQLLEVKGRKAFLTDAGNLMLRRSRTLTQHIEDMEQLADNMTTGWETEIRVTTEIIYPKQKLYSALEQFYPQSRGTRVRITDQVITGTNDSILNKTADLVISAIPPNDYYGDRLEQVNFVCYCGKGHKLASKKQVSLNELERELQIVISDTGKNPQAESGWLKAEQRWTVTNFYHAIDILKRNQGFCWIPSHFIDATNAHQELVEVPLNTQKTRSIITQLIIPDPIKLGPGATLLKNLILEQYK</sequence>
<dbReference type="PANTHER" id="PTHR30126:SF88">
    <property type="entry name" value="TRANSCRIPTIONAL REGULATOR-RELATED"/>
    <property type="match status" value="1"/>
</dbReference>
<evidence type="ECO:0000256" key="4">
    <source>
        <dbReference type="ARBA" id="ARBA00023163"/>
    </source>
</evidence>
<dbReference type="Gene3D" id="3.40.190.290">
    <property type="match status" value="1"/>
</dbReference>
<evidence type="ECO:0000256" key="2">
    <source>
        <dbReference type="ARBA" id="ARBA00023015"/>
    </source>
</evidence>
<protein>
    <submittedName>
        <fullName evidence="6">LysR family transcriptional regulator</fullName>
    </submittedName>
</protein>
<keyword evidence="3" id="KW-0238">DNA-binding</keyword>
<proteinExistence type="inferred from homology"/>
<feature type="domain" description="HTH lysR-type" evidence="5">
    <location>
        <begin position="8"/>
        <end position="65"/>
    </location>
</feature>
<dbReference type="OrthoDB" id="6988449at2"/>
<evidence type="ECO:0000256" key="3">
    <source>
        <dbReference type="ARBA" id="ARBA00023125"/>
    </source>
</evidence>
<reference evidence="6 7" key="1">
    <citation type="submission" date="2016-12" db="EMBL/GenBank/DDBJ databases">
        <title>Diversity of luminous bacteria.</title>
        <authorList>
            <person name="Yoshizawa S."/>
            <person name="Kogure K."/>
        </authorList>
    </citation>
    <scope>NUCLEOTIDE SEQUENCE [LARGE SCALE GENOMIC DNA]</scope>
    <source>
        <strain evidence="6 7">SA4-48</strain>
    </source>
</reference>
<dbReference type="InterPro" id="IPR005119">
    <property type="entry name" value="LysR_subst-bd"/>
</dbReference>
<dbReference type="PANTHER" id="PTHR30126">
    <property type="entry name" value="HTH-TYPE TRANSCRIPTIONAL REGULATOR"/>
    <property type="match status" value="1"/>
</dbReference>
<evidence type="ECO:0000313" key="7">
    <source>
        <dbReference type="Proteomes" id="UP000239007"/>
    </source>
</evidence>
<dbReference type="RefSeq" id="WP_105053415.1">
    <property type="nucleotide sequence ID" value="NZ_BMYG01000001.1"/>
</dbReference>
<gene>
    <name evidence="6" type="ORF">BTO11_15345</name>
</gene>
<dbReference type="GO" id="GO:0000976">
    <property type="term" value="F:transcription cis-regulatory region binding"/>
    <property type="evidence" value="ECO:0007669"/>
    <property type="project" value="TreeGrafter"/>
</dbReference>
<comment type="similarity">
    <text evidence="1">Belongs to the LysR transcriptional regulatory family.</text>
</comment>
<evidence type="ECO:0000256" key="1">
    <source>
        <dbReference type="ARBA" id="ARBA00009437"/>
    </source>
</evidence>
<dbReference type="AlphaFoldDB" id="A0A2S7V050"/>
<evidence type="ECO:0000313" key="6">
    <source>
        <dbReference type="EMBL" id="PQJ54891.1"/>
    </source>
</evidence>
<dbReference type="SUPFAM" id="SSF46785">
    <property type="entry name" value="Winged helix' DNA-binding domain"/>
    <property type="match status" value="1"/>
</dbReference>
<name>A0A2S7V050_9GAMM</name>
<dbReference type="EMBL" id="MSCH01000003">
    <property type="protein sequence ID" value="PQJ54891.1"/>
    <property type="molecule type" value="Genomic_DNA"/>
</dbReference>
<dbReference type="SUPFAM" id="SSF53850">
    <property type="entry name" value="Periplasmic binding protein-like II"/>
    <property type="match status" value="1"/>
</dbReference>
<dbReference type="Pfam" id="PF03466">
    <property type="entry name" value="LysR_substrate"/>
    <property type="match status" value="1"/>
</dbReference>
<dbReference type="Proteomes" id="UP000239007">
    <property type="component" value="Unassembled WGS sequence"/>
</dbReference>
<organism evidence="6 7">
    <name type="scientific">Psychrosphaera saromensis</name>
    <dbReference type="NCBI Taxonomy" id="716813"/>
    <lineage>
        <taxon>Bacteria</taxon>
        <taxon>Pseudomonadati</taxon>
        <taxon>Pseudomonadota</taxon>
        <taxon>Gammaproteobacteria</taxon>
        <taxon>Alteromonadales</taxon>
        <taxon>Pseudoalteromonadaceae</taxon>
        <taxon>Psychrosphaera</taxon>
    </lineage>
</organism>